<accession>H0E670</accession>
<dbReference type="GO" id="GO:0016020">
    <property type="term" value="C:membrane"/>
    <property type="evidence" value="ECO:0007669"/>
    <property type="project" value="TreeGrafter"/>
</dbReference>
<dbReference type="Gene3D" id="3.40.50.1820">
    <property type="entry name" value="alpha/beta hydrolase"/>
    <property type="match status" value="1"/>
</dbReference>
<dbReference type="SUPFAM" id="SSF53474">
    <property type="entry name" value="alpha/beta-Hydrolases"/>
    <property type="match status" value="1"/>
</dbReference>
<dbReference type="AlphaFoldDB" id="H0E670"/>
<feature type="domain" description="AB hydrolase-1" evidence="1">
    <location>
        <begin position="24"/>
        <end position="264"/>
    </location>
</feature>
<dbReference type="RefSeq" id="WP_007575115.1">
    <property type="nucleotide sequence ID" value="NZ_AGUD01000200.1"/>
</dbReference>
<organism evidence="2 3">
    <name type="scientific">Patulibacter medicamentivorans</name>
    <dbReference type="NCBI Taxonomy" id="1097667"/>
    <lineage>
        <taxon>Bacteria</taxon>
        <taxon>Bacillati</taxon>
        <taxon>Actinomycetota</taxon>
        <taxon>Thermoleophilia</taxon>
        <taxon>Solirubrobacterales</taxon>
        <taxon>Patulibacteraceae</taxon>
        <taxon>Patulibacter</taxon>
    </lineage>
</organism>
<dbReference type="InterPro" id="IPR000073">
    <property type="entry name" value="AB_hydrolase_1"/>
</dbReference>
<comment type="caution">
    <text evidence="2">The sequence shown here is derived from an EMBL/GenBank/DDBJ whole genome shotgun (WGS) entry which is preliminary data.</text>
</comment>
<dbReference type="Pfam" id="PF12697">
    <property type="entry name" value="Abhydrolase_6"/>
    <property type="match status" value="1"/>
</dbReference>
<dbReference type="Proteomes" id="UP000005143">
    <property type="component" value="Unassembled WGS sequence"/>
</dbReference>
<dbReference type="PANTHER" id="PTHR43798">
    <property type="entry name" value="MONOACYLGLYCEROL LIPASE"/>
    <property type="match status" value="1"/>
</dbReference>
<dbReference type="InterPro" id="IPR050266">
    <property type="entry name" value="AB_hydrolase_sf"/>
</dbReference>
<reference evidence="2 3" key="1">
    <citation type="journal article" date="2013" name="Biodegradation">
        <title>Quantitative proteomic analysis of ibuprofen-degrading Patulibacter sp. strain I11.</title>
        <authorList>
            <person name="Almeida B."/>
            <person name="Kjeldal H."/>
            <person name="Lolas I."/>
            <person name="Knudsen A.D."/>
            <person name="Carvalho G."/>
            <person name="Nielsen K.L."/>
            <person name="Barreto Crespo M.T."/>
            <person name="Stensballe A."/>
            <person name="Nielsen J.L."/>
        </authorList>
    </citation>
    <scope>NUCLEOTIDE SEQUENCE [LARGE SCALE GENOMIC DNA]</scope>
    <source>
        <strain evidence="2 3">I11</strain>
    </source>
</reference>
<evidence type="ECO:0000313" key="2">
    <source>
        <dbReference type="EMBL" id="EHN10839.1"/>
    </source>
</evidence>
<dbReference type="OrthoDB" id="495620at2"/>
<protein>
    <submittedName>
        <fullName evidence="2">Alpha/beta hydrolase</fullName>
    </submittedName>
</protein>
<dbReference type="PANTHER" id="PTHR43798:SF27">
    <property type="entry name" value="HYDROLASE ALPHA_BETA HYDROLASE FOLD FAMILY"/>
    <property type="match status" value="1"/>
</dbReference>
<name>H0E670_9ACTN</name>
<gene>
    <name evidence="2" type="ORF">PAI11_23200</name>
</gene>
<dbReference type="EMBL" id="AGUD01000200">
    <property type="protein sequence ID" value="EHN10839.1"/>
    <property type="molecule type" value="Genomic_DNA"/>
</dbReference>
<dbReference type="GO" id="GO:0016787">
    <property type="term" value="F:hydrolase activity"/>
    <property type="evidence" value="ECO:0007669"/>
    <property type="project" value="UniProtKB-KW"/>
</dbReference>
<keyword evidence="3" id="KW-1185">Reference proteome</keyword>
<evidence type="ECO:0000313" key="3">
    <source>
        <dbReference type="Proteomes" id="UP000005143"/>
    </source>
</evidence>
<keyword evidence="2" id="KW-0378">Hydrolase</keyword>
<dbReference type="InterPro" id="IPR029058">
    <property type="entry name" value="AB_hydrolase_fold"/>
</dbReference>
<sequence length="284" mass="29386">MMERLAVGSAQIAYADSMGEGDPLLLLHGGLLSDWFVPVAADPRLAGCRVVRMERAGYVRPEDATVPFTIAERAAHGAELLAARGITRAYVGGHSSGAIIALQMALDFPDLVAGLVLIEPAPGGELASATAIDVAQGPMRASMERFAAGDAEAGYDLFMRATCVADHADVLEGALGPGALARAIEQSRAFPAEAAAFADWTFGAAEGERLTTPVLAIAGTATEHDCPLPPDSVPRLQALVPQTEIAWLPGGNHMMTLTDPSGVSELIGSFVARNPIPAPAGREG</sequence>
<proteinExistence type="predicted"/>
<evidence type="ECO:0000259" key="1">
    <source>
        <dbReference type="Pfam" id="PF12697"/>
    </source>
</evidence>